<proteinExistence type="predicted"/>
<feature type="region of interest" description="Disordered" evidence="2">
    <location>
        <begin position="569"/>
        <end position="595"/>
    </location>
</feature>
<evidence type="ECO:0000256" key="1">
    <source>
        <dbReference type="SAM" id="Coils"/>
    </source>
</evidence>
<accession>A0AA39Z6Z5</accession>
<feature type="coiled-coil region" evidence="1">
    <location>
        <begin position="441"/>
        <end position="488"/>
    </location>
</feature>
<feature type="compositionally biased region" description="Low complexity" evidence="2">
    <location>
        <begin position="247"/>
        <end position="286"/>
    </location>
</feature>
<keyword evidence="1" id="KW-0175">Coiled coil</keyword>
<name>A0AA39Z6Z5_9PEZI</name>
<sequence length="595" mass="66500">MSPSPPLTSQTIDDSDSEIEVMADFRVVPDTPFWEVPGFLFEAESVERIESQKKRIWKALICPDYTTMPKGSANNAKPEQITKLRVRNNVALLFRALLFFCDYRHSPTYWTGLSPDTFSGSGEEIMRLLERTYVQARRAYVKQAKESRMRSYVALYADKYIEFLDSADEDLDSPSLTKTELRDHWAELKKKGALMNLSQHKPNDIEDDSSDDELLTLPGERLAAESRKSNKRKNPATAPVTPRPSKRQSTSSTRPSTNSTRTATASVQTTTKSTRPSARSVRVVSPPSSPPIPRFDSATGLSPAISSEVSDAESFSSPIFGRGTPSAPAAEIAQRKTNQRFTIIDSEINNHSITLKTHGIAIESLKADIALQQGRKQPAELTTAVDDVIERKLKEKKQAYTTRVVANQVNAVKVNLGERLESLDSKLEGCVGKIAVEGSKRKDIEAELGKVRKNLELVKRSGHSGHGLGKLEKKVKRYRNDHKTLARDVTSRLVSLENHATRAESSDAVGESGGDEDRPNSSRSTESRLATLEEEIVSLKLANERLTNRIVALEKRGEPQRWDSYNSRMAELNRSRPREQTSFARNMNSPRRRGY</sequence>
<feature type="region of interest" description="Disordered" evidence="2">
    <location>
        <begin position="221"/>
        <end position="309"/>
    </location>
</feature>
<dbReference type="AlphaFoldDB" id="A0AA39Z6Z5"/>
<feature type="region of interest" description="Disordered" evidence="2">
    <location>
        <begin position="498"/>
        <end position="529"/>
    </location>
</feature>
<protein>
    <submittedName>
        <fullName evidence="3">Uncharacterized protein</fullName>
    </submittedName>
</protein>
<comment type="caution">
    <text evidence="3">The sequence shown here is derived from an EMBL/GenBank/DDBJ whole genome shotgun (WGS) entry which is preliminary data.</text>
</comment>
<dbReference type="EMBL" id="JAULSY010000113">
    <property type="protein sequence ID" value="KAK0665288.1"/>
    <property type="molecule type" value="Genomic_DNA"/>
</dbReference>
<feature type="compositionally biased region" description="Polar residues" evidence="2">
    <location>
        <begin position="580"/>
        <end position="589"/>
    </location>
</feature>
<evidence type="ECO:0000313" key="4">
    <source>
        <dbReference type="Proteomes" id="UP001174997"/>
    </source>
</evidence>
<gene>
    <name evidence="3" type="ORF">QBC41DRAFT_15470</name>
</gene>
<reference evidence="3" key="1">
    <citation type="submission" date="2023-06" db="EMBL/GenBank/DDBJ databases">
        <title>Genome-scale phylogeny and comparative genomics of the fungal order Sordariales.</title>
        <authorList>
            <consortium name="Lawrence Berkeley National Laboratory"/>
            <person name="Hensen N."/>
            <person name="Bonometti L."/>
            <person name="Westerberg I."/>
            <person name="Brannstrom I.O."/>
            <person name="Guillou S."/>
            <person name="Cros-Aarteil S."/>
            <person name="Calhoun S."/>
            <person name="Haridas S."/>
            <person name="Kuo A."/>
            <person name="Mondo S."/>
            <person name="Pangilinan J."/>
            <person name="Riley R."/>
            <person name="Labutti K."/>
            <person name="Andreopoulos B."/>
            <person name="Lipzen A."/>
            <person name="Chen C."/>
            <person name="Yanf M."/>
            <person name="Daum C."/>
            <person name="Ng V."/>
            <person name="Clum A."/>
            <person name="Steindorff A."/>
            <person name="Ohm R."/>
            <person name="Martin F."/>
            <person name="Silar P."/>
            <person name="Natvig D."/>
            <person name="Lalanne C."/>
            <person name="Gautier V."/>
            <person name="Ament-Velasquez S.L."/>
            <person name="Kruys A."/>
            <person name="Hutchinson M.I."/>
            <person name="Powell A.J."/>
            <person name="Barry K."/>
            <person name="Miller A.N."/>
            <person name="Grigoriev I.V."/>
            <person name="Debuchy R."/>
            <person name="Gladieux P."/>
            <person name="Thoren M.H."/>
            <person name="Johannesson H."/>
        </authorList>
    </citation>
    <scope>NUCLEOTIDE SEQUENCE</scope>
    <source>
        <strain evidence="3">CBS 307.81</strain>
    </source>
</reference>
<evidence type="ECO:0000313" key="3">
    <source>
        <dbReference type="EMBL" id="KAK0665288.1"/>
    </source>
</evidence>
<keyword evidence="4" id="KW-1185">Reference proteome</keyword>
<evidence type="ECO:0000256" key="2">
    <source>
        <dbReference type="SAM" id="MobiDB-lite"/>
    </source>
</evidence>
<dbReference type="Proteomes" id="UP001174997">
    <property type="component" value="Unassembled WGS sequence"/>
</dbReference>
<organism evidence="3 4">
    <name type="scientific">Cercophora samala</name>
    <dbReference type="NCBI Taxonomy" id="330535"/>
    <lineage>
        <taxon>Eukaryota</taxon>
        <taxon>Fungi</taxon>
        <taxon>Dikarya</taxon>
        <taxon>Ascomycota</taxon>
        <taxon>Pezizomycotina</taxon>
        <taxon>Sordariomycetes</taxon>
        <taxon>Sordariomycetidae</taxon>
        <taxon>Sordariales</taxon>
        <taxon>Lasiosphaeriaceae</taxon>
        <taxon>Cercophora</taxon>
    </lineage>
</organism>